<feature type="region of interest" description="Disordered" evidence="3">
    <location>
        <begin position="1"/>
        <end position="85"/>
    </location>
</feature>
<keyword evidence="4" id="KW-0812">Transmembrane</keyword>
<organism evidence="5 6">
    <name type="scientific">Kitasatospora indigofera</name>
    <dbReference type="NCBI Taxonomy" id="67307"/>
    <lineage>
        <taxon>Bacteria</taxon>
        <taxon>Bacillati</taxon>
        <taxon>Actinomycetota</taxon>
        <taxon>Actinomycetes</taxon>
        <taxon>Kitasatosporales</taxon>
        <taxon>Streptomycetaceae</taxon>
        <taxon>Kitasatospora</taxon>
    </lineage>
</organism>
<dbReference type="GO" id="GO:0016020">
    <property type="term" value="C:membrane"/>
    <property type="evidence" value="ECO:0007669"/>
    <property type="project" value="UniProtKB-SubCell"/>
</dbReference>
<dbReference type="PANTHER" id="PTHR37042:SF4">
    <property type="entry name" value="OUTER MEMBRANE PROTEIN RV1973"/>
    <property type="match status" value="1"/>
</dbReference>
<dbReference type="EMBL" id="BNBO01000077">
    <property type="protein sequence ID" value="GHE24587.1"/>
    <property type="molecule type" value="Genomic_DNA"/>
</dbReference>
<feature type="transmembrane region" description="Helical" evidence="4">
    <location>
        <begin position="91"/>
        <end position="116"/>
    </location>
</feature>
<dbReference type="AlphaFoldDB" id="A0A918YTS0"/>
<evidence type="ECO:0000256" key="2">
    <source>
        <dbReference type="ARBA" id="ARBA00023136"/>
    </source>
</evidence>
<evidence type="ECO:0000256" key="4">
    <source>
        <dbReference type="SAM" id="Phobius"/>
    </source>
</evidence>
<reference evidence="5" key="2">
    <citation type="submission" date="2020-09" db="EMBL/GenBank/DDBJ databases">
        <authorList>
            <person name="Sun Q."/>
            <person name="Ohkuma M."/>
        </authorList>
    </citation>
    <scope>NUCLEOTIDE SEQUENCE</scope>
    <source>
        <strain evidence="5">JCM 4646</strain>
    </source>
</reference>
<evidence type="ECO:0000313" key="5">
    <source>
        <dbReference type="EMBL" id="GHE24587.1"/>
    </source>
</evidence>
<keyword evidence="4" id="KW-1133">Transmembrane helix</keyword>
<accession>A0A918YTS0</accession>
<dbReference type="Proteomes" id="UP000617734">
    <property type="component" value="Unassembled WGS sequence"/>
</dbReference>
<gene>
    <name evidence="5" type="ORF">GCM10018781_74940</name>
</gene>
<comment type="subcellular location">
    <subcellularLocation>
        <location evidence="1">Membrane</location>
    </subcellularLocation>
</comment>
<keyword evidence="2 4" id="KW-0472">Membrane</keyword>
<sequence length="261" mass="27423">MSTTRHLVNRRRRLDAVGSRPGSRPGPVRELEEHPVRELEDGLERTPDAPARERPARPRLRPRGRPAVGTGETAPKESDAVPSAGPRRRRLLAPVALALLTVLLGGFAAVAGGAAADLRSGPGVRNAALTDAARTNEVKGAVSQAVNALFSYSYADPAKSDEAAKRLLVGAAVQQYAGMLAEVRAQAPVQKLVLTTTVTGGGVEAIEGDRARVLIYADQRSTSTADTATAGDSTYAAAMFAVDAVRRGGVWQIAGIDTFDR</sequence>
<name>A0A918YTS0_9ACTN</name>
<evidence type="ECO:0000256" key="3">
    <source>
        <dbReference type="SAM" id="MobiDB-lite"/>
    </source>
</evidence>
<keyword evidence="6" id="KW-1185">Reference proteome</keyword>
<feature type="compositionally biased region" description="Basic and acidic residues" evidence="3">
    <location>
        <begin position="27"/>
        <end position="56"/>
    </location>
</feature>
<comment type="caution">
    <text evidence="5">The sequence shown here is derived from an EMBL/GenBank/DDBJ whole genome shotgun (WGS) entry which is preliminary data.</text>
</comment>
<dbReference type="GeneID" id="95357722"/>
<proteinExistence type="predicted"/>
<dbReference type="PANTHER" id="PTHR37042">
    <property type="entry name" value="OUTER MEMBRANE PROTEIN RV1973"/>
    <property type="match status" value="1"/>
</dbReference>
<reference evidence="5" key="1">
    <citation type="journal article" date="2014" name="Int. J. Syst. Evol. Microbiol.">
        <title>Complete genome sequence of Corynebacterium casei LMG S-19264T (=DSM 44701T), isolated from a smear-ripened cheese.</title>
        <authorList>
            <consortium name="US DOE Joint Genome Institute (JGI-PGF)"/>
            <person name="Walter F."/>
            <person name="Albersmeier A."/>
            <person name="Kalinowski J."/>
            <person name="Ruckert C."/>
        </authorList>
    </citation>
    <scope>NUCLEOTIDE SEQUENCE</scope>
    <source>
        <strain evidence="5">JCM 4646</strain>
    </source>
</reference>
<evidence type="ECO:0000256" key="1">
    <source>
        <dbReference type="ARBA" id="ARBA00004370"/>
    </source>
</evidence>
<evidence type="ECO:0000313" key="6">
    <source>
        <dbReference type="Proteomes" id="UP000617734"/>
    </source>
</evidence>
<dbReference type="RefSeq" id="WP_190215386.1">
    <property type="nucleotide sequence ID" value="NZ_BNBO01000077.1"/>
</dbReference>
<protein>
    <submittedName>
        <fullName evidence="5">Membrane protein</fullName>
    </submittedName>
</protein>